<dbReference type="Proteomes" id="UP000558488">
    <property type="component" value="Unassembled WGS sequence"/>
</dbReference>
<proteinExistence type="predicted"/>
<protein>
    <submittedName>
        <fullName evidence="1">Uncharacterized protein</fullName>
    </submittedName>
</protein>
<keyword evidence="2" id="KW-1185">Reference proteome</keyword>
<dbReference type="AlphaFoldDB" id="A0A7J7VBJ1"/>
<comment type="caution">
    <text evidence="1">The sequence shown here is derived from an EMBL/GenBank/DDBJ whole genome shotgun (WGS) entry which is preliminary data.</text>
</comment>
<name>A0A7J7VBJ1_PIPKU</name>
<sequence>MNQDSASLAPQWVHTSTSHFTSWKLQFLYPPNRDIANIQAYKKIVFLFWVLPIKSSIETNSPLRGSPRAASCPQVHCSQAVIILGSSCLVICPSLLSSWPVRTVGYSLSDLNYFQVVQISRMEMILLIQIKFSFDH</sequence>
<dbReference type="EMBL" id="JACAGB010000015">
    <property type="protein sequence ID" value="KAF6322484.1"/>
    <property type="molecule type" value="Genomic_DNA"/>
</dbReference>
<gene>
    <name evidence="1" type="ORF">mPipKuh1_008485</name>
</gene>
<accession>A0A7J7VBJ1</accession>
<organism evidence="1 2">
    <name type="scientific">Pipistrellus kuhlii</name>
    <name type="common">Kuhl's pipistrelle</name>
    <dbReference type="NCBI Taxonomy" id="59472"/>
    <lineage>
        <taxon>Eukaryota</taxon>
        <taxon>Metazoa</taxon>
        <taxon>Chordata</taxon>
        <taxon>Craniata</taxon>
        <taxon>Vertebrata</taxon>
        <taxon>Euteleostomi</taxon>
        <taxon>Mammalia</taxon>
        <taxon>Eutheria</taxon>
        <taxon>Laurasiatheria</taxon>
        <taxon>Chiroptera</taxon>
        <taxon>Yangochiroptera</taxon>
        <taxon>Vespertilionidae</taxon>
        <taxon>Pipistrellus</taxon>
    </lineage>
</organism>
<evidence type="ECO:0000313" key="1">
    <source>
        <dbReference type="EMBL" id="KAF6322484.1"/>
    </source>
</evidence>
<evidence type="ECO:0000313" key="2">
    <source>
        <dbReference type="Proteomes" id="UP000558488"/>
    </source>
</evidence>
<reference evidence="1 2" key="1">
    <citation type="journal article" date="2020" name="Nature">
        <title>Six reference-quality genomes reveal evolution of bat adaptations.</title>
        <authorList>
            <person name="Jebb D."/>
            <person name="Huang Z."/>
            <person name="Pippel M."/>
            <person name="Hughes G.M."/>
            <person name="Lavrichenko K."/>
            <person name="Devanna P."/>
            <person name="Winkler S."/>
            <person name="Jermiin L.S."/>
            <person name="Skirmuntt E.C."/>
            <person name="Katzourakis A."/>
            <person name="Burkitt-Gray L."/>
            <person name="Ray D.A."/>
            <person name="Sullivan K.A.M."/>
            <person name="Roscito J.G."/>
            <person name="Kirilenko B.M."/>
            <person name="Davalos L.M."/>
            <person name="Corthals A.P."/>
            <person name="Power M.L."/>
            <person name="Jones G."/>
            <person name="Ransome R.D."/>
            <person name="Dechmann D.K.N."/>
            <person name="Locatelli A.G."/>
            <person name="Puechmaille S.J."/>
            <person name="Fedrigo O."/>
            <person name="Jarvis E.D."/>
            <person name="Hiller M."/>
            <person name="Vernes S.C."/>
            <person name="Myers E.W."/>
            <person name="Teeling E.C."/>
        </authorList>
    </citation>
    <scope>NUCLEOTIDE SEQUENCE [LARGE SCALE GENOMIC DNA]</scope>
    <source>
        <strain evidence="1">MPipKuh1</strain>
        <tissue evidence="1">Flight muscle</tissue>
    </source>
</reference>